<keyword evidence="3" id="KW-0808">Transferase</keyword>
<keyword evidence="6" id="KW-1185">Reference proteome</keyword>
<proteinExistence type="inferred from homology"/>
<organism evidence="5 6">
    <name type="scientific">Zymobacter palmae</name>
    <dbReference type="NCBI Taxonomy" id="33074"/>
    <lineage>
        <taxon>Bacteria</taxon>
        <taxon>Pseudomonadati</taxon>
        <taxon>Pseudomonadota</taxon>
        <taxon>Gammaproteobacteria</taxon>
        <taxon>Oceanospirillales</taxon>
        <taxon>Halomonadaceae</taxon>
        <taxon>Zymobacter group</taxon>
        <taxon>Zymobacter</taxon>
    </lineage>
</organism>
<comment type="function">
    <text evidence="3">Part of a sulfur-relay system.</text>
</comment>
<accession>A0A348HEJ9</accession>
<gene>
    <name evidence="5" type="ORF">ZBT109_1291</name>
</gene>
<evidence type="ECO:0000256" key="4">
    <source>
        <dbReference type="PIRSR" id="PIRSR006223-50"/>
    </source>
</evidence>
<dbReference type="SUPFAM" id="SSF69721">
    <property type="entry name" value="DsrC, the gamma subunit of dissimilatory sulfite reductase"/>
    <property type="match status" value="1"/>
</dbReference>
<dbReference type="InterPro" id="IPR007453">
    <property type="entry name" value="DsrC/TusE"/>
</dbReference>
<dbReference type="AlphaFoldDB" id="A0A348HEJ9"/>
<evidence type="ECO:0000256" key="1">
    <source>
        <dbReference type="ARBA" id="ARBA00004496"/>
    </source>
</evidence>
<dbReference type="GO" id="GO:0005737">
    <property type="term" value="C:cytoplasm"/>
    <property type="evidence" value="ECO:0007669"/>
    <property type="project" value="UniProtKB-SubCell"/>
</dbReference>
<dbReference type="GO" id="GO:0097163">
    <property type="term" value="F:sulfur carrier activity"/>
    <property type="evidence" value="ECO:0007669"/>
    <property type="project" value="TreeGrafter"/>
</dbReference>
<evidence type="ECO:0000256" key="2">
    <source>
        <dbReference type="ARBA" id="ARBA00022490"/>
    </source>
</evidence>
<evidence type="ECO:0000313" key="6">
    <source>
        <dbReference type="Proteomes" id="UP000267342"/>
    </source>
</evidence>
<dbReference type="STRING" id="1123510.GCA_000620025_00286"/>
<dbReference type="Proteomes" id="UP000267342">
    <property type="component" value="Chromosome"/>
</dbReference>
<evidence type="ECO:0000313" key="5">
    <source>
        <dbReference type="EMBL" id="BBG30051.1"/>
    </source>
</evidence>
<dbReference type="OrthoDB" id="9786347at2"/>
<dbReference type="EMBL" id="AP018933">
    <property type="protein sequence ID" value="BBG30051.1"/>
    <property type="molecule type" value="Genomic_DNA"/>
</dbReference>
<dbReference type="InterPro" id="IPR043163">
    <property type="entry name" value="DsrC-like_N"/>
</dbReference>
<dbReference type="Pfam" id="PF04358">
    <property type="entry name" value="DsrC"/>
    <property type="match status" value="1"/>
</dbReference>
<dbReference type="EC" id="2.8.1.-" evidence="3"/>
<keyword evidence="2" id="KW-0963">Cytoplasm</keyword>
<dbReference type="Gene3D" id="1.10.10.370">
    <property type="entry name" value="DsrC-like protein, C-terminal domain"/>
    <property type="match status" value="1"/>
</dbReference>
<dbReference type="Gene3D" id="3.30.1420.10">
    <property type="match status" value="1"/>
</dbReference>
<dbReference type="NCBIfam" id="TIGR03342">
    <property type="entry name" value="dsrC_tusE_dsvC"/>
    <property type="match status" value="1"/>
</dbReference>
<dbReference type="InterPro" id="IPR025526">
    <property type="entry name" value="DsrC-like_dom_sf"/>
</dbReference>
<evidence type="ECO:0000256" key="3">
    <source>
        <dbReference type="PIRNR" id="PIRNR006223"/>
    </source>
</evidence>
<dbReference type="InterPro" id="IPR042072">
    <property type="entry name" value="DsrC-like_C"/>
</dbReference>
<dbReference type="PANTHER" id="PTHR37010:SF1">
    <property type="entry name" value="SULFURTRANSFERASE TUSE"/>
    <property type="match status" value="1"/>
</dbReference>
<protein>
    <recommendedName>
        <fullName evidence="3">Sulfurtransferase</fullName>
        <ecNumber evidence="3">2.8.1.-</ecNumber>
    </recommendedName>
</protein>
<dbReference type="PIRSF" id="PIRSF006223">
    <property type="entry name" value="DsrC_TusE"/>
    <property type="match status" value="1"/>
</dbReference>
<feature type="active site" description="Cysteine persulfide intermediate" evidence="4">
    <location>
        <position position="113"/>
    </location>
</feature>
<dbReference type="GO" id="GO:0016740">
    <property type="term" value="F:transferase activity"/>
    <property type="evidence" value="ECO:0007669"/>
    <property type="project" value="UniProtKB-KW"/>
</dbReference>
<sequence>MTVDYAALSLDAEGYLEDLSIWTPEVAEALASHEGRVLTPAHWEIIEVVRSFYARFEMVPAMRPLVKAVRTALGEEKGASMYLMALFPEDEQRSESPAKIVARLAGLPRPTNCH</sequence>
<comment type="similarity">
    <text evidence="3">Belongs to the dsrC/tusE family.</text>
</comment>
<dbReference type="GO" id="GO:0002143">
    <property type="term" value="P:tRNA wobble position uridine thiolation"/>
    <property type="evidence" value="ECO:0007669"/>
    <property type="project" value="TreeGrafter"/>
</dbReference>
<dbReference type="PANTHER" id="PTHR37010">
    <property type="entry name" value="SULFURTRANSFERASE TUSE"/>
    <property type="match status" value="1"/>
</dbReference>
<dbReference type="RefSeq" id="WP_027705666.1">
    <property type="nucleotide sequence ID" value="NZ_AP018933.1"/>
</dbReference>
<name>A0A348HEJ9_9GAMM</name>
<dbReference type="KEGG" id="zpl:ZBT109_1291"/>
<reference evidence="5 6" key="1">
    <citation type="submission" date="2018-09" db="EMBL/GenBank/DDBJ databases">
        <title>Zymobacter palmae IAM14233 (=T109) whole genome analysis.</title>
        <authorList>
            <person name="Yanase H."/>
        </authorList>
    </citation>
    <scope>NUCLEOTIDE SEQUENCE [LARGE SCALE GENOMIC DNA]</scope>
    <source>
        <strain evidence="5 6">IAM14233</strain>
    </source>
</reference>
<comment type="subcellular location">
    <subcellularLocation>
        <location evidence="1">Cytoplasm</location>
    </subcellularLocation>
</comment>